<dbReference type="GO" id="GO:0006508">
    <property type="term" value="P:proteolysis"/>
    <property type="evidence" value="ECO:0007669"/>
    <property type="project" value="InterPro"/>
</dbReference>
<dbReference type="EMBL" id="CAJPIZ010013501">
    <property type="protein sequence ID" value="CAG2114273.1"/>
    <property type="molecule type" value="Genomic_DNA"/>
</dbReference>
<accession>A0A7R9Q687</accession>
<reference evidence="4" key="1">
    <citation type="submission" date="2020-11" db="EMBL/GenBank/DDBJ databases">
        <authorList>
            <person name="Tran Van P."/>
        </authorList>
    </citation>
    <scope>NUCLEOTIDE SEQUENCE</scope>
</reference>
<dbReference type="Gene3D" id="3.90.70.10">
    <property type="entry name" value="Cysteine proteinases"/>
    <property type="match status" value="1"/>
</dbReference>
<dbReference type="Pfam" id="PF13489">
    <property type="entry name" value="Methyltransf_23"/>
    <property type="match status" value="1"/>
</dbReference>
<evidence type="ECO:0000313" key="4">
    <source>
        <dbReference type="EMBL" id="CAD7633843.1"/>
    </source>
</evidence>
<dbReference type="InterPro" id="IPR039417">
    <property type="entry name" value="Peptidase_C1A_papain-like"/>
</dbReference>
<feature type="domain" description="Peptidase C1A papain C-terminal" evidence="3">
    <location>
        <begin position="49"/>
        <end position="258"/>
    </location>
</feature>
<dbReference type="EMBL" id="OC868076">
    <property type="protein sequence ID" value="CAD7633843.1"/>
    <property type="molecule type" value="Genomic_DNA"/>
</dbReference>
<evidence type="ECO:0000313" key="5">
    <source>
        <dbReference type="Proteomes" id="UP000759131"/>
    </source>
</evidence>
<name>A0A7R9Q687_9ACAR</name>
<gene>
    <name evidence="4" type="ORF">OSB1V03_LOCUS14239</name>
</gene>
<dbReference type="CDD" id="cd02248">
    <property type="entry name" value="Peptidase_C1A"/>
    <property type="match status" value="1"/>
</dbReference>
<dbReference type="Proteomes" id="UP000759131">
    <property type="component" value="Unassembled WGS sequence"/>
</dbReference>
<dbReference type="PANTHER" id="PTHR12411">
    <property type="entry name" value="CYSTEINE PROTEASE FAMILY C1-RELATED"/>
    <property type="match status" value="1"/>
</dbReference>
<dbReference type="GO" id="GO:0008234">
    <property type="term" value="F:cysteine-type peptidase activity"/>
    <property type="evidence" value="ECO:0007669"/>
    <property type="project" value="InterPro"/>
</dbReference>
<dbReference type="PROSITE" id="PS00639">
    <property type="entry name" value="THIOL_PROTEASE_HIS"/>
    <property type="match status" value="1"/>
</dbReference>
<dbReference type="OrthoDB" id="8300214at2759"/>
<dbReference type="Pfam" id="PF00112">
    <property type="entry name" value="Peptidase_C1"/>
    <property type="match status" value="1"/>
</dbReference>
<dbReference type="PRINTS" id="PR00705">
    <property type="entry name" value="PAPAIN"/>
</dbReference>
<evidence type="ECO:0000256" key="1">
    <source>
        <dbReference type="ARBA" id="ARBA00008455"/>
    </source>
</evidence>
<evidence type="ECO:0000259" key="3">
    <source>
        <dbReference type="SMART" id="SM00645"/>
    </source>
</evidence>
<organism evidence="4">
    <name type="scientific">Medioppia subpectinata</name>
    <dbReference type="NCBI Taxonomy" id="1979941"/>
    <lineage>
        <taxon>Eukaryota</taxon>
        <taxon>Metazoa</taxon>
        <taxon>Ecdysozoa</taxon>
        <taxon>Arthropoda</taxon>
        <taxon>Chelicerata</taxon>
        <taxon>Arachnida</taxon>
        <taxon>Acari</taxon>
        <taxon>Acariformes</taxon>
        <taxon>Sarcoptiformes</taxon>
        <taxon>Oribatida</taxon>
        <taxon>Brachypylina</taxon>
        <taxon>Oppioidea</taxon>
        <taxon>Oppiidae</taxon>
        <taxon>Medioppia</taxon>
    </lineage>
</organism>
<dbReference type="Gene3D" id="3.40.50.150">
    <property type="entry name" value="Vaccinia Virus protein VP39"/>
    <property type="match status" value="1"/>
</dbReference>
<dbReference type="SMART" id="SM00645">
    <property type="entry name" value="Pept_C1"/>
    <property type="match status" value="1"/>
</dbReference>
<dbReference type="AlphaFoldDB" id="A0A7R9Q687"/>
<dbReference type="CDD" id="cd02440">
    <property type="entry name" value="AdoMet_MTases"/>
    <property type="match status" value="1"/>
</dbReference>
<dbReference type="InterPro" id="IPR013128">
    <property type="entry name" value="Peptidase_C1A"/>
</dbReference>
<keyword evidence="5" id="KW-1185">Reference proteome</keyword>
<comment type="similarity">
    <text evidence="1">Belongs to the peptidase C1 family.</text>
</comment>
<evidence type="ECO:0000256" key="2">
    <source>
        <dbReference type="ARBA" id="ARBA00023157"/>
    </source>
</evidence>
<keyword evidence="2" id="KW-1015">Disulfide bond</keyword>
<proteinExistence type="inferred from homology"/>
<dbReference type="InterPro" id="IPR025660">
    <property type="entry name" value="Pept_his_AS"/>
</dbReference>
<dbReference type="InterPro" id="IPR025661">
    <property type="entry name" value="Pept_asp_AS"/>
</dbReference>
<dbReference type="SUPFAM" id="SSF53335">
    <property type="entry name" value="S-adenosyl-L-methionine-dependent methyltransferases"/>
    <property type="match status" value="1"/>
</dbReference>
<sequence length="530" mass="59706">MLTFNGVGSVPVSAGTVRTSAGAVPVPRHRHHGTECRCQYFGTGTNISITTLRYRYYTICGSCFAFAVVDTIESAFKITNPAETLKVLSVQQIVDCMYNPDRHDICQTGGTLPDAAKYVKQHGGLELETDYPYVGKYGICDSRVDKNQVTLTGYGEQYDGDEWYLREVVGTVGPVALGIFSDRPNFKLYKSGVYVDNGCHGVAADHGVVIVGYGRENNLDYWLIKNSWGETWGAKGYIKVARNNNNQCGIGDNIRPYLSGRVTDFQRQSTGHLLNTIYNENKEYDVIVDMGCGSGYLTQLLAHKVKYRQIIGIDSDPTLVVEAQRRNTTDTIRYLHQDLDKPWAEWRPELRALESTANLIVSNIVFQAIEDKPRLMDVLAHLLASGGRVVARFGQTPDLNAKLTEHQRRKYRLFLKTYSTDQHYDHWSTAAHQKGLGVKQFAVFDNYRTITRQHMIAMSPMLPEMIASVFKLRNKTGVKYEFVKSIVFDVLTQPTTKHLNGNAWTDFVADDSIATIELHFQEIQLILVKQ</sequence>
<protein>
    <recommendedName>
        <fullName evidence="3">Peptidase C1A papain C-terminal domain-containing protein</fullName>
    </recommendedName>
</protein>
<dbReference type="InterPro" id="IPR038765">
    <property type="entry name" value="Papain-like_cys_pep_sf"/>
</dbReference>
<dbReference type="InterPro" id="IPR029063">
    <property type="entry name" value="SAM-dependent_MTases_sf"/>
</dbReference>
<dbReference type="InterPro" id="IPR000668">
    <property type="entry name" value="Peptidase_C1A_C"/>
</dbReference>
<dbReference type="SUPFAM" id="SSF54001">
    <property type="entry name" value="Cysteine proteinases"/>
    <property type="match status" value="1"/>
</dbReference>
<dbReference type="PROSITE" id="PS00640">
    <property type="entry name" value="THIOL_PROTEASE_ASN"/>
    <property type="match status" value="1"/>
</dbReference>